<feature type="region of interest" description="Disordered" evidence="1">
    <location>
        <begin position="1625"/>
        <end position="1657"/>
    </location>
</feature>
<keyword evidence="4" id="KW-1185">Reference proteome</keyword>
<comment type="caution">
    <text evidence="3">The sequence shown here is derived from an EMBL/GenBank/DDBJ whole genome shotgun (WGS) entry which is preliminary data.</text>
</comment>
<gene>
    <name evidence="3" type="ORF">CEUSTIGMA_g10422.t1</name>
</gene>
<dbReference type="Gene3D" id="2.130.10.10">
    <property type="entry name" value="YVTN repeat-like/Quinoprotein amine dehydrogenase"/>
    <property type="match status" value="2"/>
</dbReference>
<evidence type="ECO:0000313" key="4">
    <source>
        <dbReference type="Proteomes" id="UP000232323"/>
    </source>
</evidence>
<dbReference type="PANTHER" id="PTHR10644">
    <property type="entry name" value="DNA REPAIR/RNA PROCESSING CPSF FAMILY"/>
    <property type="match status" value="1"/>
</dbReference>
<reference evidence="3 4" key="1">
    <citation type="submission" date="2017-08" db="EMBL/GenBank/DDBJ databases">
        <title>Acidophilic green algal genome provides insights into adaptation to an acidic environment.</title>
        <authorList>
            <person name="Hirooka S."/>
            <person name="Hirose Y."/>
            <person name="Kanesaki Y."/>
            <person name="Higuchi S."/>
            <person name="Fujiwara T."/>
            <person name="Onuma R."/>
            <person name="Era A."/>
            <person name="Ohbayashi R."/>
            <person name="Uzuka A."/>
            <person name="Nozaki H."/>
            <person name="Yoshikawa H."/>
            <person name="Miyagishima S.Y."/>
        </authorList>
    </citation>
    <scope>NUCLEOTIDE SEQUENCE [LARGE SCALE GENOMIC DNA]</scope>
    <source>
        <strain evidence="3 4">NIES-2499</strain>
    </source>
</reference>
<dbReference type="EMBL" id="BEGY01000089">
    <property type="protein sequence ID" value="GAX82995.1"/>
    <property type="molecule type" value="Genomic_DNA"/>
</dbReference>
<dbReference type="Proteomes" id="UP000232323">
    <property type="component" value="Unassembled WGS sequence"/>
</dbReference>
<feature type="region of interest" description="Disordered" evidence="1">
    <location>
        <begin position="610"/>
        <end position="640"/>
    </location>
</feature>
<dbReference type="STRING" id="1157962.A0A250XIT7"/>
<feature type="compositionally biased region" description="Low complexity" evidence="1">
    <location>
        <begin position="619"/>
        <end position="640"/>
    </location>
</feature>
<accession>A0A250XIT7</accession>
<dbReference type="Pfam" id="PF10433">
    <property type="entry name" value="Beta-prop_RSE1_1st"/>
    <property type="match status" value="1"/>
</dbReference>
<organism evidence="3 4">
    <name type="scientific">Chlamydomonas eustigma</name>
    <dbReference type="NCBI Taxonomy" id="1157962"/>
    <lineage>
        <taxon>Eukaryota</taxon>
        <taxon>Viridiplantae</taxon>
        <taxon>Chlorophyta</taxon>
        <taxon>core chlorophytes</taxon>
        <taxon>Chlorophyceae</taxon>
        <taxon>CS clade</taxon>
        <taxon>Chlamydomonadales</taxon>
        <taxon>Chlamydomonadaceae</taxon>
        <taxon>Chlamydomonas</taxon>
    </lineage>
</organism>
<feature type="compositionally biased region" description="Low complexity" evidence="1">
    <location>
        <begin position="825"/>
        <end position="838"/>
    </location>
</feature>
<proteinExistence type="predicted"/>
<feature type="region of interest" description="Disordered" evidence="1">
    <location>
        <begin position="1567"/>
        <end position="1592"/>
    </location>
</feature>
<feature type="compositionally biased region" description="Basic and acidic residues" evidence="1">
    <location>
        <begin position="177"/>
        <end position="188"/>
    </location>
</feature>
<dbReference type="OrthoDB" id="20774at2759"/>
<evidence type="ECO:0000259" key="2">
    <source>
        <dbReference type="Pfam" id="PF10433"/>
    </source>
</evidence>
<dbReference type="InterPro" id="IPR050358">
    <property type="entry name" value="RSE1/DDB1/CFT1"/>
</dbReference>
<name>A0A250XIT7_9CHLO</name>
<feature type="domain" description="RSE1/DDB1/CPSF1 first beta-propeller" evidence="2">
    <location>
        <begin position="23"/>
        <end position="168"/>
    </location>
</feature>
<feature type="compositionally biased region" description="Polar residues" evidence="1">
    <location>
        <begin position="452"/>
        <end position="465"/>
    </location>
</feature>
<dbReference type="InterPro" id="IPR015943">
    <property type="entry name" value="WD40/YVTN_repeat-like_dom_sf"/>
</dbReference>
<evidence type="ECO:0000313" key="3">
    <source>
        <dbReference type="EMBL" id="GAX82995.1"/>
    </source>
</evidence>
<protein>
    <recommendedName>
        <fullName evidence="2">RSE1/DDB1/CPSF1 first beta-propeller domain-containing protein</fullName>
    </recommendedName>
</protein>
<feature type="region of interest" description="Disordered" evidence="1">
    <location>
        <begin position="1410"/>
        <end position="1434"/>
    </location>
</feature>
<evidence type="ECO:0000256" key="1">
    <source>
        <dbReference type="SAM" id="MobiDB-lite"/>
    </source>
</evidence>
<feature type="region of interest" description="Disordered" evidence="1">
    <location>
        <begin position="441"/>
        <end position="471"/>
    </location>
</feature>
<feature type="region of interest" description="Disordered" evidence="1">
    <location>
        <begin position="177"/>
        <end position="209"/>
    </location>
</feature>
<sequence>MVPDVAVEGDAWLHKTLSPSSCVENACKGRFRSPKRIDVVISRGKSLELIELDDDGSFRTCSSQLVLGSIYQIKMLPSSSSACHKKGGLDLLLMTTSSRKLSVLKHASSIGRFVAICHVDLSTSPSAGQSGAYHDLGRHMALSPCSCCLALASLAGTVVIISVQTMLNHTAGHDDISSNKQCPDHDLGADACEPPQRQQEGALGNPAAADSNDIMVEVIDHQYTADDADIPQGSMIPWWHHHCSTEPYLLPLSACNPSWGLMVSKREVLLQQMGEQPQHAPAEGGSNLPTPPALPLFEEAGEDVAVFEEAGEDVAMFEEAAAGGEDIVADDDPTDGAVDHDDDVDEDEHLLVFGGGLLDGGVVVEDEVGLGHGQIDEDEAAQVVVATAAVSAQAVADSPGMVAEEDHDGNAHGEENNDILMDTDNDDVAFIAVAHLGDDEVTMPQQQQQQQLAFQLSRHSNQQEEAATADDDGDLYADEQLGHHSAAEEVEDEMMEDSVNVLPGMYWADEGLPQQAEEQHAEEVEEADINNVMLEVLQQQVPGQALGIADEPGVLPQDQLYVQQGGDVAVASSDDNVSGRDGITDEWDEGVGVQGFEHRYEASYLLHPDHHEGGRVGDDVAAAPSSASAPVDAATAGGASSSSLSHLQQELAVATAAAPVDAATAGGASSSSLFHLQQELAVATAAAHVAHVDAATAGGASSSSLYHLQQELAIATAAAPVDAATAGGASSSSLSHLQQELAVATAAAHVALDNAVMVLDTNSSLSYDLVEQELAAAASAAVAAAAAVVDMIMADEVAVAEGRLVESSWEDAGVAYERFFGDTASSSGSSGYGNNLSSSEDERANNYRSMHEEGDDGQHVVLDMCTVLGIQFLMNYREPHDDLSVINNSSNLFELPAAGQGVDCEGHCLVHKGVEAAAAASNHHQTDYFLAVLLQRPSVSRDEDAAGPLGGQPSSSVNQHINELRLLHHSVSRKRGVMGYPPSTPHLSSLTHITFEPRSCNNDADGDDDYEAADNYNAPISIRREGQHAGNCVDMLGYLSHLESIPNNPTGVLVFGERGVLAVHFDLKNIPPSSLPPKSAAGNNNSSGHVVGAVVAGSSTSATMSHAATNHCCILPLQQAGISSRSHLIQRVCCKLPLMTPSTLPDDGLELAVVTISAEHSGFRLQTGCSGEQRGAVVLEAMSCSSSSSRGGIIGLEPRLQRIYKESKTGSCVWSATCWLADSATSMQVEHNNSGSALQIINESKDAVIANRDSQLLYCTGAGRLFCLYVQSRSMMTLMQKPLTSVASGMQRPASFLYRLHPEGRVLYAEQMGDLLVLQLNMTACPSVPDPFIRGHSTAVASSSSASSSVLTNVVPEVRLLYCLPQLGAVLDLAGVNTSLGDAAAAIRGGAIQLHAVTASLPSIANNREAGHGQHGGVITNHDDDDDDDDAPSTLPQAVLCRLHTAYPSQTVLAFSPSLRIDDSYQSPAATPLKSFPIRGSASQQPPFSSLLLLSYFHCTRAVQLLAAPAMRKKTSEMQQQRYGGMRDVSDVLPGLVVHEPTLAAGVVSKDSLAQVTPSGFTLVEVSTESRGGRADSPTTTQTGPAVEDDGSCGLTGMLADIDLKSKEGDKHMALYTIGESTHAINRTEMKGSRQQKPRNKIRSASSNPGSWHPPPHLLGDMHFAQHMLGY</sequence>
<feature type="region of interest" description="Disordered" evidence="1">
    <location>
        <begin position="825"/>
        <end position="844"/>
    </location>
</feature>
<dbReference type="InterPro" id="IPR018846">
    <property type="entry name" value="Beta-prop_RSE1/DDB1/CPSF1_1st"/>
</dbReference>